<keyword evidence="2" id="KW-1185">Reference proteome</keyword>
<protein>
    <submittedName>
        <fullName evidence="1">Uncharacterized protein</fullName>
    </submittedName>
</protein>
<dbReference type="AlphaFoldDB" id="H2J499"/>
<evidence type="ECO:0000313" key="1">
    <source>
        <dbReference type="EMBL" id="AEX85914.1"/>
    </source>
</evidence>
<gene>
    <name evidence="1" type="ordered locus">Marpi_1520</name>
</gene>
<dbReference type="PROSITE" id="PS51257">
    <property type="entry name" value="PROKAR_LIPOPROTEIN"/>
    <property type="match status" value="1"/>
</dbReference>
<reference evidence="2" key="2">
    <citation type="submission" date="2012-01" db="EMBL/GenBank/DDBJ databases">
        <title>Complete sequence of chromosome of Marinitoga piezophila KA3.</title>
        <authorList>
            <person name="Lucas S."/>
            <person name="Han J."/>
            <person name="Lapidus A."/>
            <person name="Cheng J.-F."/>
            <person name="Goodwin L."/>
            <person name="Pitluck S."/>
            <person name="Peters L."/>
            <person name="Mikhailova N."/>
            <person name="Teshima H."/>
            <person name="Detter J.C."/>
            <person name="Han C."/>
            <person name="Tapia R."/>
            <person name="Land M."/>
            <person name="Hauser L."/>
            <person name="Kyrpides N."/>
            <person name="Ivanova N."/>
            <person name="Pagani I."/>
            <person name="Jebbar M."/>
            <person name="Vannier P."/>
            <person name="Oger P."/>
            <person name="Cario A."/>
            <person name="Bartlett D."/>
            <person name="Noll K.M."/>
            <person name="Woyke T."/>
        </authorList>
    </citation>
    <scope>NUCLEOTIDE SEQUENCE [LARGE SCALE GENOMIC DNA]</scope>
    <source>
        <strain evidence="2">DSM 14283 / JCM 11233 / KA3</strain>
    </source>
</reference>
<reference evidence="1 2" key="1">
    <citation type="journal article" date="2012" name="J. Bacteriol.">
        <title>Complete Genome Sequence of the Thermophilic, Piezophilic, Heterotrophic Bacterium Marinitoga piezophila KA3.</title>
        <authorList>
            <person name="Lucas S."/>
            <person name="Han J."/>
            <person name="Lapidus A."/>
            <person name="Cheng J.F."/>
            <person name="Goodwin L.A."/>
            <person name="Pitluck S."/>
            <person name="Peters L."/>
            <person name="Mikhailova N."/>
            <person name="Teshima H."/>
            <person name="Detter J.C."/>
            <person name="Han C."/>
            <person name="Tapia R."/>
            <person name="Land M."/>
            <person name="Hauser L."/>
            <person name="Kyrpides N.C."/>
            <person name="Ivanova N."/>
            <person name="Pagani I."/>
            <person name="Vannier P."/>
            <person name="Oger P."/>
            <person name="Bartlett D.H."/>
            <person name="Noll K.M."/>
            <person name="Woyke T."/>
            <person name="Jebbar M."/>
        </authorList>
    </citation>
    <scope>NUCLEOTIDE SEQUENCE [LARGE SCALE GENOMIC DNA]</scope>
    <source>
        <strain evidence="2">DSM 14283 / JCM 11233 / KA3</strain>
    </source>
</reference>
<dbReference type="RefSeq" id="WP_014296985.1">
    <property type="nucleotide sequence ID" value="NC_016751.1"/>
</dbReference>
<sequence>MKNLRGILLGIIILILFVAGCTLKQDQKPVIQLVEPNSDIIDSGFNFHLKISDDVYLKGLTIMINNSEKIEVVRNPEFSILNDGLDLMSSFKINVLNDKSIELISLKPYPIDEIPDGEILHILITAEDNIDNKTELEKDLKVVRKPIIKLLPSEEAYDTVEGTFDIMAYIKDIDAEGKEDLSEYSINLYHKGNLIDSTLSPVEMKYNEHDKDATVTTQTFEAYRYPVGDTLELKISATDRASNTVTLEKEIKVGGKAPEITIIKPNMLSSGATIVNIEAMVTDDVEIKSVRLLVNDVDINGDIHIKSLDAPALTLDEFKKKEYVKKVFITKNNVELKDSETRIIIEAEDRAGNIVSKGFKIVIVNNENSPTKRFKIVKEW</sequence>
<dbReference type="EMBL" id="CP003257">
    <property type="protein sequence ID" value="AEX85914.1"/>
    <property type="molecule type" value="Genomic_DNA"/>
</dbReference>
<organism evidence="1 2">
    <name type="scientific">Marinitoga piezophila (strain DSM 14283 / JCM 11233 / KA3)</name>
    <dbReference type="NCBI Taxonomy" id="443254"/>
    <lineage>
        <taxon>Bacteria</taxon>
        <taxon>Thermotogati</taxon>
        <taxon>Thermotogota</taxon>
        <taxon>Thermotogae</taxon>
        <taxon>Petrotogales</taxon>
        <taxon>Petrotogaceae</taxon>
        <taxon>Marinitoga</taxon>
    </lineage>
</organism>
<dbReference type="KEGG" id="mpz:Marpi_1520"/>
<dbReference type="Proteomes" id="UP000007161">
    <property type="component" value="Chromosome"/>
</dbReference>
<dbReference type="HOGENOM" id="CLU_727231_0_0_0"/>
<name>H2J499_MARPK</name>
<dbReference type="OrthoDB" id="42537at2"/>
<proteinExistence type="predicted"/>
<evidence type="ECO:0000313" key="2">
    <source>
        <dbReference type="Proteomes" id="UP000007161"/>
    </source>
</evidence>
<dbReference type="STRING" id="443254.Marpi_1520"/>
<accession>H2J499</accession>